<evidence type="ECO:0000256" key="7">
    <source>
        <dbReference type="SAM" id="MobiDB-lite"/>
    </source>
</evidence>
<proteinExistence type="inferred from homology"/>
<comment type="function">
    <text evidence="6">DNA-binding protein that binds to both single- and double-stranded DNA. Binds preferentially to UV-damaged DNA. May be involved in DNA-metabolic processes.</text>
</comment>
<evidence type="ECO:0000313" key="9">
    <source>
        <dbReference type="Proteomes" id="UP000646827"/>
    </source>
</evidence>
<evidence type="ECO:0000256" key="6">
    <source>
        <dbReference type="RuleBase" id="RU365004"/>
    </source>
</evidence>
<comment type="similarity">
    <text evidence="1 6">Belongs to the WD repeat DDB2/WDR76 family.</text>
</comment>
<keyword evidence="9" id="KW-1185">Reference proteome</keyword>
<evidence type="ECO:0000256" key="4">
    <source>
        <dbReference type="ARBA" id="ARBA00022737"/>
    </source>
</evidence>
<evidence type="ECO:0000256" key="3">
    <source>
        <dbReference type="ARBA" id="ARBA00022574"/>
    </source>
</evidence>
<dbReference type="InterPro" id="IPR015943">
    <property type="entry name" value="WD40/YVTN_repeat-like_dom_sf"/>
</dbReference>
<dbReference type="Gene3D" id="2.130.10.10">
    <property type="entry name" value="YVTN repeat-like/Quinoprotein amine dehydrogenase"/>
    <property type="match status" value="1"/>
</dbReference>
<dbReference type="GO" id="GO:0003677">
    <property type="term" value="F:DNA binding"/>
    <property type="evidence" value="ECO:0007669"/>
    <property type="project" value="UniProtKB-UniRule"/>
</dbReference>
<accession>A0A8H7VJH1</accession>
<dbReference type="GO" id="GO:0006974">
    <property type="term" value="P:DNA damage response"/>
    <property type="evidence" value="ECO:0007669"/>
    <property type="project" value="UniProtKB-KW"/>
</dbReference>
<dbReference type="Proteomes" id="UP000646827">
    <property type="component" value="Unassembled WGS sequence"/>
</dbReference>
<evidence type="ECO:0000256" key="1">
    <source>
        <dbReference type="ARBA" id="ARBA00005434"/>
    </source>
</evidence>
<protein>
    <recommendedName>
        <fullName evidence="2 6">DNA damage-binding protein CMR1</fullName>
    </recommendedName>
</protein>
<dbReference type="PANTHER" id="PTHR14773">
    <property type="entry name" value="WD REPEAT-CONTAINING PROTEIN 76"/>
    <property type="match status" value="1"/>
</dbReference>
<dbReference type="InterPro" id="IPR036322">
    <property type="entry name" value="WD40_repeat_dom_sf"/>
</dbReference>
<dbReference type="EMBL" id="JAEPRB010000212">
    <property type="protein sequence ID" value="KAG2218753.1"/>
    <property type="molecule type" value="Genomic_DNA"/>
</dbReference>
<dbReference type="SMART" id="SM00320">
    <property type="entry name" value="WD40"/>
    <property type="match status" value="4"/>
</dbReference>
<dbReference type="SUPFAM" id="SSF50978">
    <property type="entry name" value="WD40 repeat-like"/>
    <property type="match status" value="1"/>
</dbReference>
<feature type="repeat" description="WD" evidence="5">
    <location>
        <begin position="342"/>
        <end position="383"/>
    </location>
</feature>
<evidence type="ECO:0000313" key="8">
    <source>
        <dbReference type="EMBL" id="KAG2218753.1"/>
    </source>
</evidence>
<dbReference type="InterPro" id="IPR001680">
    <property type="entry name" value="WD40_rpt"/>
</dbReference>
<feature type="compositionally biased region" description="Basic and acidic residues" evidence="7">
    <location>
        <begin position="88"/>
        <end position="98"/>
    </location>
</feature>
<organism evidence="8 9">
    <name type="scientific">Circinella minor</name>
    <dbReference type="NCBI Taxonomy" id="1195481"/>
    <lineage>
        <taxon>Eukaryota</taxon>
        <taxon>Fungi</taxon>
        <taxon>Fungi incertae sedis</taxon>
        <taxon>Mucoromycota</taxon>
        <taxon>Mucoromycotina</taxon>
        <taxon>Mucoromycetes</taxon>
        <taxon>Mucorales</taxon>
        <taxon>Lichtheimiaceae</taxon>
        <taxon>Circinella</taxon>
    </lineage>
</organism>
<reference evidence="8 9" key="1">
    <citation type="submission" date="2020-12" db="EMBL/GenBank/DDBJ databases">
        <title>Metabolic potential, ecology and presence of endohyphal bacteria is reflected in genomic diversity of Mucoromycotina.</title>
        <authorList>
            <person name="Muszewska A."/>
            <person name="Okrasinska A."/>
            <person name="Steczkiewicz K."/>
            <person name="Drgas O."/>
            <person name="Orlowska M."/>
            <person name="Perlinska-Lenart U."/>
            <person name="Aleksandrzak-Piekarczyk T."/>
            <person name="Szatraj K."/>
            <person name="Zielenkiewicz U."/>
            <person name="Pilsyk S."/>
            <person name="Malc E."/>
            <person name="Mieczkowski P."/>
            <person name="Kruszewska J.S."/>
            <person name="Biernat P."/>
            <person name="Pawlowska J."/>
        </authorList>
    </citation>
    <scope>NUCLEOTIDE SEQUENCE [LARGE SCALE GENOMIC DNA]</scope>
    <source>
        <strain evidence="8 9">CBS 142.35</strain>
    </source>
</reference>
<feature type="compositionally biased region" description="Basic residues" evidence="7">
    <location>
        <begin position="43"/>
        <end position="54"/>
    </location>
</feature>
<dbReference type="InterPro" id="IPR050853">
    <property type="entry name" value="WD_repeat_DNA-damage-binding"/>
</dbReference>
<evidence type="ECO:0000256" key="2">
    <source>
        <dbReference type="ARBA" id="ARBA00021132"/>
    </source>
</evidence>
<keyword evidence="6" id="KW-0238">DNA-binding</keyword>
<name>A0A8H7VJH1_9FUNG</name>
<feature type="region of interest" description="Disordered" evidence="7">
    <location>
        <begin position="73"/>
        <end position="98"/>
    </location>
</feature>
<feature type="repeat" description="WD" evidence="5">
    <location>
        <begin position="210"/>
        <end position="246"/>
    </location>
</feature>
<feature type="repeat" description="WD" evidence="5">
    <location>
        <begin position="315"/>
        <end position="341"/>
    </location>
</feature>
<keyword evidence="6" id="KW-0227">DNA damage</keyword>
<keyword evidence="4" id="KW-0677">Repeat</keyword>
<keyword evidence="3 5" id="KW-0853">WD repeat</keyword>
<dbReference type="PANTHER" id="PTHR14773:SF0">
    <property type="entry name" value="WD REPEAT-CONTAINING PROTEIN 76"/>
    <property type="match status" value="1"/>
</dbReference>
<feature type="region of interest" description="Disordered" evidence="7">
    <location>
        <begin position="31"/>
        <end position="61"/>
    </location>
</feature>
<sequence length="475" mass="54763">MPLSEYEKQRLENIERNNELLRQLEIPRLKVDRKRSASPSTHTIKKHIPKKQHKEKQAPTRVSARLRGIAAENAPDHTTMGETNGGDSKVKEEAKRVDKLEDTKQQEFMQMLDDMRRYPNLKPEDTKPVKKEDQDAQERLREEITRLKVNHTWATVKVTPERINACVFHPSSSKILACAADVSGSLGFWDVNNMKKEEDDEDEEPVVYTYRPHTRGITNMLFDPTNSDRLYTSSYDGTLRYFDMKNASFGLVDFGGERVPFTNFDMSQDGHNVWYSTSEGQVGFRDIRVKDGPSELEFHQLREKKVGCVHLNPVNQNLLAVASNDRTLTIWDIRSLSEQTHEFSHGYSVTSAYWSPRGDKLVTASYDDYIRLFDFNESKNEMKLQSAIRHNNHTGRWVTNFRARWHQTAKEHQLFLIGNMKHPVDIFSGETSEEIGELYDEERITAIQAVAQFHPTTENMTVVTGNGSGRMVCYS</sequence>
<dbReference type="GO" id="GO:2000001">
    <property type="term" value="P:regulation of DNA damage checkpoint"/>
    <property type="evidence" value="ECO:0007669"/>
    <property type="project" value="TreeGrafter"/>
</dbReference>
<gene>
    <name evidence="8" type="ORF">INT45_003071</name>
</gene>
<dbReference type="Pfam" id="PF00400">
    <property type="entry name" value="WD40"/>
    <property type="match status" value="3"/>
</dbReference>
<dbReference type="AlphaFoldDB" id="A0A8H7VJH1"/>
<dbReference type="OrthoDB" id="9890280at2759"/>
<evidence type="ECO:0000256" key="5">
    <source>
        <dbReference type="PROSITE-ProRule" id="PRU00221"/>
    </source>
</evidence>
<dbReference type="GO" id="GO:0005634">
    <property type="term" value="C:nucleus"/>
    <property type="evidence" value="ECO:0007669"/>
    <property type="project" value="TreeGrafter"/>
</dbReference>
<comment type="caution">
    <text evidence="8">The sequence shown here is derived from an EMBL/GenBank/DDBJ whole genome shotgun (WGS) entry which is preliminary data.</text>
</comment>
<dbReference type="PROSITE" id="PS50082">
    <property type="entry name" value="WD_REPEATS_2"/>
    <property type="match status" value="3"/>
</dbReference>